<organism evidence="1">
    <name type="scientific">bioreactor metagenome</name>
    <dbReference type="NCBI Taxonomy" id="1076179"/>
    <lineage>
        <taxon>unclassified sequences</taxon>
        <taxon>metagenomes</taxon>
        <taxon>ecological metagenomes</taxon>
    </lineage>
</organism>
<sequence length="74" mass="8106">MAVLLNNFCPNVGIVGAKRSEYLIEGYPIALQQMRVKIDLVLHHVATDAGNFGNTGYSAKLLLDSKVLDSAKFR</sequence>
<reference evidence="1" key="1">
    <citation type="submission" date="2019-08" db="EMBL/GenBank/DDBJ databases">
        <authorList>
            <person name="Kucharzyk K."/>
            <person name="Murdoch R.W."/>
            <person name="Higgins S."/>
            <person name="Loffler F."/>
        </authorList>
    </citation>
    <scope>NUCLEOTIDE SEQUENCE</scope>
</reference>
<protein>
    <submittedName>
        <fullName evidence="1">Uncharacterized protein</fullName>
    </submittedName>
</protein>
<gene>
    <name evidence="1" type="ORF">SDC9_210081</name>
</gene>
<dbReference type="AlphaFoldDB" id="A0A645JPZ3"/>
<dbReference type="EMBL" id="VSSQ01140183">
    <property type="protein sequence ID" value="MPN62334.1"/>
    <property type="molecule type" value="Genomic_DNA"/>
</dbReference>
<evidence type="ECO:0000313" key="1">
    <source>
        <dbReference type="EMBL" id="MPN62334.1"/>
    </source>
</evidence>
<proteinExistence type="predicted"/>
<comment type="caution">
    <text evidence="1">The sequence shown here is derived from an EMBL/GenBank/DDBJ whole genome shotgun (WGS) entry which is preliminary data.</text>
</comment>
<accession>A0A645JPZ3</accession>
<name>A0A645JPZ3_9ZZZZ</name>